<proteinExistence type="predicted"/>
<accession>A0A0L0C8U8</accession>
<protein>
    <submittedName>
        <fullName evidence="2">Uncharacterized protein</fullName>
    </submittedName>
</protein>
<feature type="compositionally biased region" description="Basic residues" evidence="1">
    <location>
        <begin position="77"/>
        <end position="87"/>
    </location>
</feature>
<evidence type="ECO:0000313" key="2">
    <source>
        <dbReference type="EMBL" id="KNC27819.1"/>
    </source>
</evidence>
<dbReference type="Proteomes" id="UP000037069">
    <property type="component" value="Unassembled WGS sequence"/>
</dbReference>
<evidence type="ECO:0000313" key="3">
    <source>
        <dbReference type="Proteomes" id="UP000037069"/>
    </source>
</evidence>
<dbReference type="AlphaFoldDB" id="A0A0L0C8U8"/>
<dbReference type="OMA" id="NDIVFHV"/>
<keyword evidence="3" id="KW-1185">Reference proteome</keyword>
<evidence type="ECO:0000256" key="1">
    <source>
        <dbReference type="SAM" id="MobiDB-lite"/>
    </source>
</evidence>
<dbReference type="OrthoDB" id="7865731at2759"/>
<reference evidence="2 3" key="1">
    <citation type="journal article" date="2015" name="Nat. Commun.">
        <title>Lucilia cuprina genome unlocks parasitic fly biology to underpin future interventions.</title>
        <authorList>
            <person name="Anstead C.A."/>
            <person name="Korhonen P.K."/>
            <person name="Young N.D."/>
            <person name="Hall R.S."/>
            <person name="Jex A.R."/>
            <person name="Murali S.C."/>
            <person name="Hughes D.S."/>
            <person name="Lee S.F."/>
            <person name="Perry T."/>
            <person name="Stroehlein A.J."/>
            <person name="Ansell B.R."/>
            <person name="Breugelmans B."/>
            <person name="Hofmann A."/>
            <person name="Qu J."/>
            <person name="Dugan S."/>
            <person name="Lee S.L."/>
            <person name="Chao H."/>
            <person name="Dinh H."/>
            <person name="Han Y."/>
            <person name="Doddapaneni H.V."/>
            <person name="Worley K.C."/>
            <person name="Muzny D.M."/>
            <person name="Ioannidis P."/>
            <person name="Waterhouse R.M."/>
            <person name="Zdobnov E.M."/>
            <person name="James P.J."/>
            <person name="Bagnall N.H."/>
            <person name="Kotze A.C."/>
            <person name="Gibbs R.A."/>
            <person name="Richards S."/>
            <person name="Batterham P."/>
            <person name="Gasser R.B."/>
        </authorList>
    </citation>
    <scope>NUCLEOTIDE SEQUENCE [LARGE SCALE GENOMIC DNA]</scope>
    <source>
        <strain evidence="2 3">LS</strain>
        <tissue evidence="2">Full body</tissue>
    </source>
</reference>
<comment type="caution">
    <text evidence="2">The sequence shown here is derived from an EMBL/GenBank/DDBJ whole genome shotgun (WGS) entry which is preliminary data.</text>
</comment>
<dbReference type="EMBL" id="JRES01000841">
    <property type="protein sequence ID" value="KNC27819.1"/>
    <property type="molecule type" value="Genomic_DNA"/>
</dbReference>
<name>A0A0L0C8U8_LUCCU</name>
<organism evidence="2 3">
    <name type="scientific">Lucilia cuprina</name>
    <name type="common">Green bottle fly</name>
    <name type="synonym">Australian sheep blowfly</name>
    <dbReference type="NCBI Taxonomy" id="7375"/>
    <lineage>
        <taxon>Eukaryota</taxon>
        <taxon>Metazoa</taxon>
        <taxon>Ecdysozoa</taxon>
        <taxon>Arthropoda</taxon>
        <taxon>Hexapoda</taxon>
        <taxon>Insecta</taxon>
        <taxon>Pterygota</taxon>
        <taxon>Neoptera</taxon>
        <taxon>Endopterygota</taxon>
        <taxon>Diptera</taxon>
        <taxon>Brachycera</taxon>
        <taxon>Muscomorpha</taxon>
        <taxon>Oestroidea</taxon>
        <taxon>Calliphoridae</taxon>
        <taxon>Luciliinae</taxon>
        <taxon>Lucilia</taxon>
    </lineage>
</organism>
<gene>
    <name evidence="2" type="ORF">FF38_12486</name>
</gene>
<sequence>MNRLNFNQMVNKNILGHQENKFFNITQINTDDFYEQKRYTAKIKEAQERHNLAGKINDIVFHVHEKLRERQSSPNKFKAKPIKKKSHEKITQEKQQASVKPIEDQKNLSENVELKNLEFKLLPQQKLKTKAIKKQSQENVTQETQLAPLKLGKDQINSSENIELRNLSIPRLKVVHSNKEKKLAHKSITANLNNFENHKRIVEAFKRQSELESMLEEQQLIKQDGQSIAQDIFALRHCLDDIQHRVNKSLKHLENKKTYCECHGLTGAKDCKKCLEKVKITRK</sequence>
<feature type="region of interest" description="Disordered" evidence="1">
    <location>
        <begin position="69"/>
        <end position="103"/>
    </location>
</feature>